<evidence type="ECO:0000313" key="3">
    <source>
        <dbReference type="EMBL" id="MFC5751044.1"/>
    </source>
</evidence>
<evidence type="ECO:0000256" key="1">
    <source>
        <dbReference type="SAM" id="MobiDB-lite"/>
    </source>
</evidence>
<feature type="domain" description="MobA/VirD2-like nuclease" evidence="2">
    <location>
        <begin position="74"/>
        <end position="166"/>
    </location>
</feature>
<comment type="caution">
    <text evidence="3">The sequence shown here is derived from an EMBL/GenBank/DDBJ whole genome shotgun (WGS) entry which is preliminary data.</text>
</comment>
<evidence type="ECO:0000259" key="2">
    <source>
        <dbReference type="Pfam" id="PF03432"/>
    </source>
</evidence>
<accession>A0ABW1A9S9</accession>
<gene>
    <name evidence="3" type="ORF">ACFPZN_35955</name>
</gene>
<dbReference type="RefSeq" id="WP_378286915.1">
    <property type="nucleotide sequence ID" value="NZ_JBHSON010000062.1"/>
</dbReference>
<dbReference type="Pfam" id="PF03432">
    <property type="entry name" value="Relaxase"/>
    <property type="match status" value="1"/>
</dbReference>
<dbReference type="EMBL" id="JBHSON010000062">
    <property type="protein sequence ID" value="MFC5751044.1"/>
    <property type="molecule type" value="Genomic_DNA"/>
</dbReference>
<keyword evidence="4" id="KW-1185">Reference proteome</keyword>
<feature type="compositionally biased region" description="Basic and acidic residues" evidence="1">
    <location>
        <begin position="181"/>
        <end position="197"/>
    </location>
</feature>
<protein>
    <submittedName>
        <fullName evidence="3">Relaxase/mobilization nuclease domain-containing protein</fullName>
    </submittedName>
</protein>
<name>A0ABW1A9S9_9ACTN</name>
<proteinExistence type="predicted"/>
<evidence type="ECO:0000313" key="4">
    <source>
        <dbReference type="Proteomes" id="UP001596074"/>
    </source>
</evidence>
<organism evidence="3 4">
    <name type="scientific">Actinomadura rugatobispora</name>
    <dbReference type="NCBI Taxonomy" id="1994"/>
    <lineage>
        <taxon>Bacteria</taxon>
        <taxon>Bacillati</taxon>
        <taxon>Actinomycetota</taxon>
        <taxon>Actinomycetes</taxon>
        <taxon>Streptosporangiales</taxon>
        <taxon>Thermomonosporaceae</taxon>
        <taxon>Actinomadura</taxon>
    </lineage>
</organism>
<feature type="region of interest" description="Disordered" evidence="1">
    <location>
        <begin position="487"/>
        <end position="515"/>
    </location>
</feature>
<dbReference type="InterPro" id="IPR005094">
    <property type="entry name" value="Endonuclease_MobA/VirD2"/>
</dbReference>
<reference evidence="4" key="1">
    <citation type="journal article" date="2019" name="Int. J. Syst. Evol. Microbiol.">
        <title>The Global Catalogue of Microorganisms (GCM) 10K type strain sequencing project: providing services to taxonomists for standard genome sequencing and annotation.</title>
        <authorList>
            <consortium name="The Broad Institute Genomics Platform"/>
            <consortium name="The Broad Institute Genome Sequencing Center for Infectious Disease"/>
            <person name="Wu L."/>
            <person name="Ma J."/>
        </authorList>
    </citation>
    <scope>NUCLEOTIDE SEQUENCE [LARGE SCALE GENOMIC DNA]</scope>
    <source>
        <strain evidence="4">KCTC 42087</strain>
    </source>
</reference>
<dbReference type="Proteomes" id="UP001596074">
    <property type="component" value="Unassembled WGS sequence"/>
</dbReference>
<feature type="region of interest" description="Disordered" evidence="1">
    <location>
        <begin position="172"/>
        <end position="197"/>
    </location>
</feature>
<sequence>MIAKVTRGTDVGNLLRYLYGPGKRNEHVDPHIVAGYRHPAALEPPRPPGRKYDLRSLADALGSPMETLRGSQPAEPVWQCSLRTAPIDRALTDEEWADAAEELMHQTGIAPRGDPEACRWIAVRHADDHIHVVATLAREDGRRPNITRDYLKARKACQVVEQRYGLCRTAPADRTAAPRPTRAETERAQRAGLKEPPRVTLRRQVAAVAGSSDSEEAFFAGLRERGLSVRLRFSVRTPGEVTGYAVAVPDYTNSSGAPIYFSGGKLAADLTLPKLRHRWGDDAAREPDARSHRWTRRAVADYEVRVGAYREAARVAGTAAWQMRALCDPRVRADLAAAASDVLHVTADITGNRELAKAADFYDRAAREPYGRPPPVTPYGGALRSAARMLAAANIHQGDRRDQRRDLTVDLLFLIANLADLIESAAEHRLAQHRLAQADAARRAASRLHTIRQLASGSASPAPPRVADLAEEARTTARLAASSFPVPLADGLGSTAVPAPRLAKESPRPRGVPRR</sequence>